<evidence type="ECO:0000256" key="1">
    <source>
        <dbReference type="SAM" id="MobiDB-lite"/>
    </source>
</evidence>
<dbReference type="Proteomes" id="UP001307889">
    <property type="component" value="Chromosome 1"/>
</dbReference>
<evidence type="ECO:0000313" key="3">
    <source>
        <dbReference type="Proteomes" id="UP001307889"/>
    </source>
</evidence>
<feature type="region of interest" description="Disordered" evidence="1">
    <location>
        <begin position="53"/>
        <end position="77"/>
    </location>
</feature>
<evidence type="ECO:0000313" key="2">
    <source>
        <dbReference type="EMBL" id="BES87406.1"/>
    </source>
</evidence>
<proteinExistence type="predicted"/>
<name>A0ABN7A938_9HEMI</name>
<keyword evidence="3" id="KW-1185">Reference proteome</keyword>
<sequence>MISAKCTPELSSPEKTAKSSVCEASFHPSRTRMKSLETYKQMNKDRRAKWKCDQCAAGGKRSRNTDESSDSVEDGGESAGAFDVVTAFAKLSTQMAALTSVPASIADLKESVEFISTQFDAFVADTAQMKSSFAKLENKNQQLKMSVETLQSKVNYLE</sequence>
<dbReference type="EMBL" id="AP028909">
    <property type="protein sequence ID" value="BES87406.1"/>
    <property type="molecule type" value="Genomic_DNA"/>
</dbReference>
<feature type="region of interest" description="Disordered" evidence="1">
    <location>
        <begin position="1"/>
        <end position="24"/>
    </location>
</feature>
<accession>A0ABN7A938</accession>
<gene>
    <name evidence="2" type="ORF">NTJ_00212</name>
</gene>
<reference evidence="2 3" key="1">
    <citation type="submission" date="2023-09" db="EMBL/GenBank/DDBJ databases">
        <title>Nesidiocoris tenuis whole genome shotgun sequence.</title>
        <authorList>
            <person name="Shibata T."/>
            <person name="Shimoda M."/>
            <person name="Kobayashi T."/>
            <person name="Uehara T."/>
        </authorList>
    </citation>
    <scope>NUCLEOTIDE SEQUENCE [LARGE SCALE GENOMIC DNA]</scope>
    <source>
        <strain evidence="2 3">Japan</strain>
    </source>
</reference>
<organism evidence="2 3">
    <name type="scientific">Nesidiocoris tenuis</name>
    <dbReference type="NCBI Taxonomy" id="355587"/>
    <lineage>
        <taxon>Eukaryota</taxon>
        <taxon>Metazoa</taxon>
        <taxon>Ecdysozoa</taxon>
        <taxon>Arthropoda</taxon>
        <taxon>Hexapoda</taxon>
        <taxon>Insecta</taxon>
        <taxon>Pterygota</taxon>
        <taxon>Neoptera</taxon>
        <taxon>Paraneoptera</taxon>
        <taxon>Hemiptera</taxon>
        <taxon>Heteroptera</taxon>
        <taxon>Panheteroptera</taxon>
        <taxon>Cimicomorpha</taxon>
        <taxon>Miridae</taxon>
        <taxon>Dicyphina</taxon>
        <taxon>Nesidiocoris</taxon>
    </lineage>
</organism>
<feature type="compositionally biased region" description="Acidic residues" evidence="1">
    <location>
        <begin position="67"/>
        <end position="76"/>
    </location>
</feature>
<protein>
    <submittedName>
        <fullName evidence="2">Uncharacterized protein</fullName>
    </submittedName>
</protein>